<protein>
    <recommendedName>
        <fullName evidence="3">YkgJ family cysteine cluster protein</fullName>
    </recommendedName>
</protein>
<dbReference type="InterPro" id="IPR005358">
    <property type="entry name" value="Puta_zinc/iron-chelating_dom"/>
</dbReference>
<evidence type="ECO:0000313" key="2">
    <source>
        <dbReference type="Proteomes" id="UP000006622"/>
    </source>
</evidence>
<sequence length="233" mass="26746">MSARGAPMLMFHISGIKKVIHYDTIQRILKYYKCPDNCNAHCCRNGSIHLFEEEKNNLVRAYPERETMIRPEKNVVQLYLINSPCMFLNCIGRCEIYNERPVVCGLYPFKVDRSTVSIGLQPCPVGFDIIRDFTCWIVEHISCSDHVSGDDKQQLIKEWETELEFYAGELALFFKKSIIKELIIPFTDLEMFAIYVDDKFISAESVKSAKIADNIPVISPDELDPDTSLMPCS</sequence>
<proteinExistence type="predicted"/>
<dbReference type="HOGENOM" id="CLU_1318529_0_0_2"/>
<gene>
    <name evidence="1" type="ordered locus">Mzhil_0257</name>
</gene>
<accession>F7XNN1</accession>
<reference evidence="1" key="1">
    <citation type="submission" date="2010-07" db="EMBL/GenBank/DDBJ databases">
        <title>The complete genome of Methanosalsum zhilinae DSM 4017.</title>
        <authorList>
            <consortium name="US DOE Joint Genome Institute (JGI-PGF)"/>
            <person name="Lucas S."/>
            <person name="Copeland A."/>
            <person name="Lapidus A."/>
            <person name="Glavina del Rio T."/>
            <person name="Dalin E."/>
            <person name="Tice H."/>
            <person name="Bruce D."/>
            <person name="Goodwin L."/>
            <person name="Pitluck S."/>
            <person name="Kyrpides N."/>
            <person name="Mavromatis K."/>
            <person name="Ovchinnikova G."/>
            <person name="Daligault H."/>
            <person name="Detter J.C."/>
            <person name="Han C."/>
            <person name="Tapia R."/>
            <person name="Larimer F."/>
            <person name="Land M."/>
            <person name="Hauser L."/>
            <person name="Markowitz V."/>
            <person name="Cheng J.-F."/>
            <person name="Hugenholtz P."/>
            <person name="Woyke T."/>
            <person name="Wu D."/>
            <person name="Spring S."/>
            <person name="Schueler E."/>
            <person name="Brambilla E."/>
            <person name="Klenk H.-P."/>
            <person name="Eisen J.A."/>
        </authorList>
    </citation>
    <scope>NUCLEOTIDE SEQUENCE</scope>
    <source>
        <strain evidence="1">DSM 4017</strain>
    </source>
</reference>
<name>F7XNN1_METZD</name>
<dbReference type="RefSeq" id="WP_013897573.1">
    <property type="nucleotide sequence ID" value="NC_015676.1"/>
</dbReference>
<dbReference type="EMBL" id="CP002101">
    <property type="protein sequence ID" value="AEH60134.1"/>
    <property type="molecule type" value="Genomic_DNA"/>
</dbReference>
<dbReference type="Pfam" id="PF03692">
    <property type="entry name" value="CxxCxxCC"/>
    <property type="match status" value="1"/>
</dbReference>
<evidence type="ECO:0008006" key="3">
    <source>
        <dbReference type="Google" id="ProtNLM"/>
    </source>
</evidence>
<dbReference type="Proteomes" id="UP000006622">
    <property type="component" value="Chromosome"/>
</dbReference>
<dbReference type="KEGG" id="mzh:Mzhil_0257"/>
<dbReference type="STRING" id="679901.Mzhil_0257"/>
<keyword evidence="2" id="KW-1185">Reference proteome</keyword>
<dbReference type="AlphaFoldDB" id="F7XNN1"/>
<dbReference type="GeneID" id="10821859"/>
<organism evidence="1 2">
    <name type="scientific">Methanosalsum zhilinae (strain DSM 4017 / NBRC 107636 / OCM 62 / WeN5)</name>
    <name type="common">Methanohalophilus zhilinae</name>
    <dbReference type="NCBI Taxonomy" id="679901"/>
    <lineage>
        <taxon>Archaea</taxon>
        <taxon>Methanobacteriati</taxon>
        <taxon>Methanobacteriota</taxon>
        <taxon>Stenosarchaea group</taxon>
        <taxon>Methanomicrobia</taxon>
        <taxon>Methanosarcinales</taxon>
        <taxon>Methanosarcinaceae</taxon>
        <taxon>Methanosalsum</taxon>
    </lineage>
</organism>
<evidence type="ECO:0000313" key="1">
    <source>
        <dbReference type="EMBL" id="AEH60134.1"/>
    </source>
</evidence>